<accession>A0A2B8BG85</accession>
<dbReference type="InterPro" id="IPR018588">
    <property type="entry name" value="Dihaem_cytochrome-c"/>
</dbReference>
<dbReference type="EMBL" id="PDKW01000041">
    <property type="protein sequence ID" value="PGH56729.1"/>
    <property type="molecule type" value="Genomic_DNA"/>
</dbReference>
<keyword evidence="3" id="KW-1185">Reference proteome</keyword>
<gene>
    <name evidence="2" type="ORF">CRT60_17670</name>
</gene>
<protein>
    <submittedName>
        <fullName evidence="2">Cytochrome C</fullName>
    </submittedName>
</protein>
<dbReference type="AlphaFoldDB" id="A0A2B8BG85"/>
<dbReference type="Proteomes" id="UP000225379">
    <property type="component" value="Unassembled WGS sequence"/>
</dbReference>
<comment type="caution">
    <text evidence="2">The sequence shown here is derived from an EMBL/GenBank/DDBJ whole genome shotgun (WGS) entry which is preliminary data.</text>
</comment>
<organism evidence="2 3">
    <name type="scientific">Azospirillum palustre</name>
    <dbReference type="NCBI Taxonomy" id="2044885"/>
    <lineage>
        <taxon>Bacteria</taxon>
        <taxon>Pseudomonadati</taxon>
        <taxon>Pseudomonadota</taxon>
        <taxon>Alphaproteobacteria</taxon>
        <taxon>Rhodospirillales</taxon>
        <taxon>Azospirillaceae</taxon>
        <taxon>Azospirillum</taxon>
    </lineage>
</organism>
<feature type="chain" id="PRO_5013083856" evidence="1">
    <location>
        <begin position="29"/>
        <end position="149"/>
    </location>
</feature>
<evidence type="ECO:0000256" key="1">
    <source>
        <dbReference type="SAM" id="SignalP"/>
    </source>
</evidence>
<name>A0A2B8BG85_9PROT</name>
<dbReference type="Pfam" id="PF09626">
    <property type="entry name" value="DHC"/>
    <property type="match status" value="1"/>
</dbReference>
<reference evidence="3" key="1">
    <citation type="submission" date="2017-10" db="EMBL/GenBank/DDBJ databases">
        <authorList>
            <person name="Kravchenko I.K."/>
            <person name="Grouzdev D.S."/>
        </authorList>
    </citation>
    <scope>NUCLEOTIDE SEQUENCE [LARGE SCALE GENOMIC DNA]</scope>
    <source>
        <strain evidence="3">B2</strain>
    </source>
</reference>
<sequence length="149" mass="16160">MRSDPKSRTLAAFAALTLLALTAGPATAGEFERVGPVTDAATRKECGECHMAFQPGLLPAASWNRIMDGLQNHFGETASLPADTAAAIRSYLTQTAGSGDGRLIRITEQRWWLRKHDFDPSIWSRRAVAAKSNCEACHRTAAQGLFDDD</sequence>
<feature type="signal peptide" evidence="1">
    <location>
        <begin position="1"/>
        <end position="28"/>
    </location>
</feature>
<proteinExistence type="predicted"/>
<dbReference type="OrthoDB" id="5296814at2"/>
<dbReference type="RefSeq" id="WP_098737813.1">
    <property type="nucleotide sequence ID" value="NZ_PDKW01000041.1"/>
</dbReference>
<keyword evidence="1" id="KW-0732">Signal</keyword>
<evidence type="ECO:0000313" key="2">
    <source>
        <dbReference type="EMBL" id="PGH56729.1"/>
    </source>
</evidence>
<evidence type="ECO:0000313" key="3">
    <source>
        <dbReference type="Proteomes" id="UP000225379"/>
    </source>
</evidence>